<gene>
    <name evidence="2" type="ordered locus">Os03g42720</name>
</gene>
<reference evidence="3" key="1">
    <citation type="journal article" date="2005" name="Nature">
        <title>The map-based sequence of the rice genome.</title>
        <authorList>
            <consortium name="International rice genome sequencing project (IRGSP)"/>
            <person name="Matsumoto T."/>
            <person name="Wu J."/>
            <person name="Kanamori H."/>
            <person name="Katayose Y."/>
            <person name="Fujisawa M."/>
            <person name="Namiki N."/>
            <person name="Mizuno H."/>
            <person name="Yamamoto K."/>
            <person name="Antonio B.A."/>
            <person name="Baba T."/>
            <person name="Sakata K."/>
            <person name="Nagamura Y."/>
            <person name="Aoki H."/>
            <person name="Arikawa K."/>
            <person name="Arita K."/>
            <person name="Bito T."/>
            <person name="Chiden Y."/>
            <person name="Fujitsuka N."/>
            <person name="Fukunaka R."/>
            <person name="Hamada M."/>
            <person name="Harada C."/>
            <person name="Hayashi A."/>
            <person name="Hijishita S."/>
            <person name="Honda M."/>
            <person name="Hosokawa S."/>
            <person name="Ichikawa Y."/>
            <person name="Idonuma A."/>
            <person name="Iijima M."/>
            <person name="Ikeda M."/>
            <person name="Ikeno M."/>
            <person name="Ito K."/>
            <person name="Ito S."/>
            <person name="Ito T."/>
            <person name="Ito Y."/>
            <person name="Ito Y."/>
            <person name="Iwabuchi A."/>
            <person name="Kamiya K."/>
            <person name="Karasawa W."/>
            <person name="Kurita K."/>
            <person name="Katagiri S."/>
            <person name="Kikuta A."/>
            <person name="Kobayashi H."/>
            <person name="Kobayashi N."/>
            <person name="Machita K."/>
            <person name="Maehara T."/>
            <person name="Masukawa M."/>
            <person name="Mizubayashi T."/>
            <person name="Mukai Y."/>
            <person name="Nagasaki H."/>
            <person name="Nagata Y."/>
            <person name="Naito S."/>
            <person name="Nakashima M."/>
            <person name="Nakama Y."/>
            <person name="Nakamichi Y."/>
            <person name="Nakamura M."/>
            <person name="Meguro A."/>
            <person name="Negishi M."/>
            <person name="Ohta I."/>
            <person name="Ohta T."/>
            <person name="Okamoto M."/>
            <person name="Ono N."/>
            <person name="Saji S."/>
            <person name="Sakaguchi M."/>
            <person name="Sakai K."/>
            <person name="Shibata M."/>
            <person name="Shimokawa T."/>
            <person name="Song J."/>
            <person name="Takazaki Y."/>
            <person name="Terasawa K."/>
            <person name="Tsugane M."/>
            <person name="Tsuji K."/>
            <person name="Ueda S."/>
            <person name="Waki K."/>
            <person name="Yamagata H."/>
            <person name="Yamamoto M."/>
            <person name="Yamamoto S."/>
            <person name="Yamane H."/>
            <person name="Yoshiki S."/>
            <person name="Yoshihara R."/>
            <person name="Yukawa K."/>
            <person name="Zhong H."/>
            <person name="Yano M."/>
            <person name="Yuan Q."/>
            <person name="Ouyang S."/>
            <person name="Liu J."/>
            <person name="Jones K.M."/>
            <person name="Gansberger K."/>
            <person name="Moffat K."/>
            <person name="Hill J."/>
            <person name="Bera J."/>
            <person name="Fadrosh D."/>
            <person name="Jin S."/>
            <person name="Johri S."/>
            <person name="Kim M."/>
            <person name="Overton L."/>
            <person name="Reardon M."/>
            <person name="Tsitrin T."/>
            <person name="Vuong H."/>
            <person name="Weaver B."/>
            <person name="Ciecko A."/>
            <person name="Tallon L."/>
            <person name="Jackson J."/>
            <person name="Pai G."/>
            <person name="Aken S.V."/>
            <person name="Utterback T."/>
            <person name="Reidmuller S."/>
            <person name="Feldblyum T."/>
            <person name="Hsiao J."/>
            <person name="Zismann V."/>
            <person name="Iobst S."/>
            <person name="de Vazeille A.R."/>
            <person name="Buell C.R."/>
            <person name="Ying K."/>
            <person name="Li Y."/>
            <person name="Lu T."/>
            <person name="Huang Y."/>
            <person name="Zhao Q."/>
            <person name="Feng Q."/>
            <person name="Zhang L."/>
            <person name="Zhu J."/>
            <person name="Weng Q."/>
            <person name="Mu J."/>
            <person name="Lu Y."/>
            <person name="Fan D."/>
            <person name="Liu Y."/>
            <person name="Guan J."/>
            <person name="Zhang Y."/>
            <person name="Yu S."/>
            <person name="Liu X."/>
            <person name="Zhang Y."/>
            <person name="Hong G."/>
            <person name="Han B."/>
            <person name="Choisne N."/>
            <person name="Demange N."/>
            <person name="Orjeda G."/>
            <person name="Samain S."/>
            <person name="Cattolico L."/>
            <person name="Pelletier E."/>
            <person name="Couloux A."/>
            <person name="Segurens B."/>
            <person name="Wincker P."/>
            <person name="D'Hont A."/>
            <person name="Scarpelli C."/>
            <person name="Weissenbach J."/>
            <person name="Salanoubat M."/>
            <person name="Quetier F."/>
            <person name="Yu Y."/>
            <person name="Kim H.R."/>
            <person name="Rambo T."/>
            <person name="Currie J."/>
            <person name="Collura K."/>
            <person name="Luo M."/>
            <person name="Yang T."/>
            <person name="Ammiraju J.S.S."/>
            <person name="Engler F."/>
            <person name="Soderlund C."/>
            <person name="Wing R.A."/>
            <person name="Palmer L.E."/>
            <person name="de la Bastide M."/>
            <person name="Spiegel L."/>
            <person name="Nascimento L."/>
            <person name="Zutavern T."/>
            <person name="O'Shaughnessy A."/>
            <person name="Dike S."/>
            <person name="Dedhia N."/>
            <person name="Preston R."/>
            <person name="Balija V."/>
            <person name="McCombie W.R."/>
            <person name="Chow T."/>
            <person name="Chen H."/>
            <person name="Chung M."/>
            <person name="Chen C."/>
            <person name="Shaw J."/>
            <person name="Wu H."/>
            <person name="Hsiao K."/>
            <person name="Chao Y."/>
            <person name="Chu M."/>
            <person name="Cheng C."/>
            <person name="Hour A."/>
            <person name="Lee P."/>
            <person name="Lin S."/>
            <person name="Lin Y."/>
            <person name="Liou J."/>
            <person name="Liu S."/>
            <person name="Hsing Y."/>
            <person name="Raghuvanshi S."/>
            <person name="Mohanty A."/>
            <person name="Bharti A.K."/>
            <person name="Gaur A."/>
            <person name="Gupta V."/>
            <person name="Kumar D."/>
            <person name="Ravi V."/>
            <person name="Vij S."/>
            <person name="Kapur A."/>
            <person name="Khurana P."/>
            <person name="Khurana P."/>
            <person name="Khurana J.P."/>
            <person name="Tyagi A.K."/>
            <person name="Gaikwad K."/>
            <person name="Singh A."/>
            <person name="Dalal V."/>
            <person name="Srivastava S."/>
            <person name="Dixit A."/>
            <person name="Pal A.K."/>
            <person name="Ghazi I.A."/>
            <person name="Yadav M."/>
            <person name="Pandit A."/>
            <person name="Bhargava A."/>
            <person name="Sureshbabu K."/>
            <person name="Batra K."/>
            <person name="Sharma T.R."/>
            <person name="Mohapatra T."/>
            <person name="Singh N.K."/>
            <person name="Messing J."/>
            <person name="Nelson A.B."/>
            <person name="Fuks G."/>
            <person name="Kavchok S."/>
            <person name="Keizer G."/>
            <person name="Linton E."/>
            <person name="Llaca V."/>
            <person name="Song R."/>
            <person name="Tanyolac B."/>
            <person name="Young S."/>
            <person name="Ho-Il K."/>
            <person name="Hahn J.H."/>
            <person name="Sangsakoo G."/>
            <person name="Vanavichit A."/>
            <person name="de Mattos Luiz.A.T."/>
            <person name="Zimmer P.D."/>
            <person name="Malone G."/>
            <person name="Dellagostin O."/>
            <person name="de Oliveira A.C."/>
            <person name="Bevan M."/>
            <person name="Bancroft I."/>
            <person name="Minx P."/>
            <person name="Cordum H."/>
            <person name="Wilson R."/>
            <person name="Cheng Z."/>
            <person name="Jin W."/>
            <person name="Jiang J."/>
            <person name="Leong S.A."/>
            <person name="Iwama H."/>
            <person name="Gojobori T."/>
            <person name="Itoh T."/>
            <person name="Niimura Y."/>
            <person name="Fujii Y."/>
            <person name="Habara T."/>
            <person name="Sakai H."/>
            <person name="Sato Y."/>
            <person name="Wilson G."/>
            <person name="Kumar K."/>
            <person name="McCouch S."/>
            <person name="Juretic N."/>
            <person name="Hoen D."/>
            <person name="Wright S."/>
            <person name="Bruskiewich R."/>
            <person name="Bureau T."/>
            <person name="Miyao A."/>
            <person name="Hirochika H."/>
            <person name="Nishikawa T."/>
            <person name="Kadowaki K."/>
            <person name="Sugiura M."/>
            <person name="Burr B."/>
            <person name="Sasaki T."/>
        </authorList>
    </citation>
    <scope>NUCLEOTIDE SEQUENCE [LARGE SCALE GENOMIC DNA]</scope>
    <source>
        <strain evidence="3">cv. Nipponbare</strain>
    </source>
</reference>
<evidence type="ECO:0000256" key="1">
    <source>
        <dbReference type="SAM" id="MobiDB-lite"/>
    </source>
</evidence>
<feature type="region of interest" description="Disordered" evidence="1">
    <location>
        <begin position="90"/>
        <end position="161"/>
    </location>
</feature>
<evidence type="ECO:0000313" key="2">
    <source>
        <dbReference type="EMBL" id="AAR01657.1"/>
    </source>
</evidence>
<name>Q10GJ8_ORYSJ</name>
<accession>Q10GJ8</accession>
<organism evidence="2 3">
    <name type="scientific">Oryza sativa subsp. japonica</name>
    <name type="common">Rice</name>
    <dbReference type="NCBI Taxonomy" id="39947"/>
    <lineage>
        <taxon>Eukaryota</taxon>
        <taxon>Viridiplantae</taxon>
        <taxon>Streptophyta</taxon>
        <taxon>Embryophyta</taxon>
        <taxon>Tracheophyta</taxon>
        <taxon>Spermatophyta</taxon>
        <taxon>Magnoliopsida</taxon>
        <taxon>Liliopsida</taxon>
        <taxon>Poales</taxon>
        <taxon>Poaceae</taxon>
        <taxon>BOP clade</taxon>
        <taxon>Oryzoideae</taxon>
        <taxon>Oryzeae</taxon>
        <taxon>Oryzinae</taxon>
        <taxon>Oryza</taxon>
        <taxon>Oryza sativa</taxon>
    </lineage>
</organism>
<dbReference type="AlphaFoldDB" id="Q10GJ8"/>
<proteinExistence type="predicted"/>
<dbReference type="EMBL" id="AC091246">
    <property type="protein sequence ID" value="AAR01657.1"/>
    <property type="molecule type" value="Genomic_DNA"/>
</dbReference>
<reference evidence="3" key="2">
    <citation type="journal article" date="2008" name="Nucleic Acids Res.">
        <title>The rice annotation project database (RAP-DB): 2008 update.</title>
        <authorList>
            <consortium name="The rice annotation project (RAP)"/>
        </authorList>
    </citation>
    <scope>GENOME REANNOTATION</scope>
    <source>
        <strain evidence="3">cv. Nipponbare</strain>
    </source>
</reference>
<dbReference type="Proteomes" id="UP000000763">
    <property type="component" value="Chromosome 3"/>
</dbReference>
<evidence type="ECO:0000313" key="3">
    <source>
        <dbReference type="Proteomes" id="UP000000763"/>
    </source>
</evidence>
<protein>
    <submittedName>
        <fullName evidence="2">Uncharacterized protein</fullName>
    </submittedName>
</protein>
<sequence length="161" mass="17109">MTFGGGGAQCTLRRRRVERSSATVAAVGAAEVAHGEGIGGDGTRRLRRLHAGMSKKWSSGGLTRSGRPRWQWRMSLEMLRARSGRVAAAGISRTTSGRAALDQRGSEVGMGSGQCRGGWRSELLPPAVKAAASDETTPGRVLQEEMRPPLGRWGIGQLGKE</sequence>